<dbReference type="PRINTS" id="PR00080">
    <property type="entry name" value="SDRFAMILY"/>
</dbReference>
<dbReference type="InterPro" id="IPR051687">
    <property type="entry name" value="Peroxisomal_Beta-Oxidation"/>
</dbReference>
<dbReference type="PANTHER" id="PTHR45024">
    <property type="entry name" value="DEHYDROGENASES, SHORT CHAIN"/>
    <property type="match status" value="1"/>
</dbReference>
<dbReference type="InterPro" id="IPR020904">
    <property type="entry name" value="Sc_DH/Rdtase_CS"/>
</dbReference>
<keyword evidence="6" id="KW-1185">Reference proteome</keyword>
<proteinExistence type="inferred from homology"/>
<feature type="domain" description="Ketoreductase" evidence="4">
    <location>
        <begin position="7"/>
        <end position="205"/>
    </location>
</feature>
<evidence type="ECO:0000256" key="2">
    <source>
        <dbReference type="ARBA" id="ARBA00023002"/>
    </source>
</evidence>
<dbReference type="RefSeq" id="WP_266001066.1">
    <property type="nucleotide sequence ID" value="NZ_JAPJDN010000061.1"/>
</dbReference>
<name>A0ABT3SNP9_9MYCO</name>
<dbReference type="PRINTS" id="PR00081">
    <property type="entry name" value="GDHRDH"/>
</dbReference>
<sequence>MTLLDGRVVIVTGGGRGLGRDHCLELARQGARVVVDDVGIALGGEGAGENIPAEGVVEEIRQMGGDAVAEFTSVSDWAGMAALVQRTVGRWGRLDAIVNNAGIVRDRMITSLDETDWDAVIDVHLKGTFTLTKHACAYWRTQAKDGLAVSGRIVNTTSGAGLFGNLGQSPYVAAKAGIAALTITTALEMARYGVTANAISPIALTRMTAGSIMVGREQVDGWDPMDPANASPVVAWMCSEASGWLTGSVLRVEGDSIVRVNPWSIDERTRVRSTTGQRLEAQEIDLGLRRGLGVFPQGAR</sequence>
<dbReference type="InterPro" id="IPR002347">
    <property type="entry name" value="SDR_fam"/>
</dbReference>
<accession>A0ABT3SNP9</accession>
<dbReference type="EMBL" id="JAPJDO010000061">
    <property type="protein sequence ID" value="MCX2941163.1"/>
    <property type="molecule type" value="Genomic_DNA"/>
</dbReference>
<comment type="similarity">
    <text evidence="1 3">Belongs to the short-chain dehydrogenases/reductases (SDR) family.</text>
</comment>
<protein>
    <submittedName>
        <fullName evidence="5">SDR family NAD(P)-dependent oxidoreductase</fullName>
    </submittedName>
</protein>
<organism evidence="5 6">
    <name type="scientific">Mycobacterium pinniadriaticum</name>
    <dbReference type="NCBI Taxonomy" id="2994102"/>
    <lineage>
        <taxon>Bacteria</taxon>
        <taxon>Bacillati</taxon>
        <taxon>Actinomycetota</taxon>
        <taxon>Actinomycetes</taxon>
        <taxon>Mycobacteriales</taxon>
        <taxon>Mycobacteriaceae</taxon>
        <taxon>Mycobacterium</taxon>
    </lineage>
</organism>
<dbReference type="Pfam" id="PF00106">
    <property type="entry name" value="adh_short"/>
    <property type="match status" value="1"/>
</dbReference>
<dbReference type="InterPro" id="IPR036291">
    <property type="entry name" value="NAD(P)-bd_dom_sf"/>
</dbReference>
<evidence type="ECO:0000313" key="6">
    <source>
        <dbReference type="Proteomes" id="UP001300745"/>
    </source>
</evidence>
<gene>
    <name evidence="5" type="ORF">ORI27_31220</name>
</gene>
<dbReference type="PROSITE" id="PS00061">
    <property type="entry name" value="ADH_SHORT"/>
    <property type="match status" value="1"/>
</dbReference>
<dbReference type="SMART" id="SM00822">
    <property type="entry name" value="PKS_KR"/>
    <property type="match status" value="1"/>
</dbReference>
<dbReference type="SUPFAM" id="SSF51735">
    <property type="entry name" value="NAD(P)-binding Rossmann-fold domains"/>
    <property type="match status" value="1"/>
</dbReference>
<reference evidence="5 6" key="1">
    <citation type="submission" date="2022-11" db="EMBL/GenBank/DDBJ databases">
        <title>Mycobacterium sp. nov.</title>
        <authorList>
            <person name="Papic B."/>
            <person name="Spicic S."/>
            <person name="Duvnjak S."/>
        </authorList>
    </citation>
    <scope>NUCLEOTIDE SEQUENCE [LARGE SCALE GENOMIC DNA]</scope>
    <source>
        <strain evidence="5 6">CVI_P4</strain>
    </source>
</reference>
<evidence type="ECO:0000256" key="3">
    <source>
        <dbReference type="RuleBase" id="RU000363"/>
    </source>
</evidence>
<dbReference type="InterPro" id="IPR057326">
    <property type="entry name" value="KR_dom"/>
</dbReference>
<comment type="caution">
    <text evidence="5">The sequence shown here is derived from an EMBL/GenBank/DDBJ whole genome shotgun (WGS) entry which is preliminary data.</text>
</comment>
<evidence type="ECO:0000313" key="5">
    <source>
        <dbReference type="EMBL" id="MCX2941163.1"/>
    </source>
</evidence>
<dbReference type="Gene3D" id="3.40.50.720">
    <property type="entry name" value="NAD(P)-binding Rossmann-like Domain"/>
    <property type="match status" value="1"/>
</dbReference>
<dbReference type="Proteomes" id="UP001300745">
    <property type="component" value="Unassembled WGS sequence"/>
</dbReference>
<evidence type="ECO:0000256" key="1">
    <source>
        <dbReference type="ARBA" id="ARBA00006484"/>
    </source>
</evidence>
<evidence type="ECO:0000259" key="4">
    <source>
        <dbReference type="SMART" id="SM00822"/>
    </source>
</evidence>
<keyword evidence="2" id="KW-0560">Oxidoreductase</keyword>
<dbReference type="PANTHER" id="PTHR45024:SF2">
    <property type="entry name" value="SCP2 DOMAIN-CONTAINING PROTEIN"/>
    <property type="match status" value="1"/>
</dbReference>